<accession>A0A8C3UPS1</accession>
<dbReference type="FunFam" id="2.30.30.40:FF:000072">
    <property type="entry name" value="Unconventional Myosin IB"/>
    <property type="match status" value="1"/>
</dbReference>
<feature type="domain" description="SH2" evidence="8">
    <location>
        <begin position="608"/>
        <end position="702"/>
    </location>
</feature>
<keyword evidence="3" id="KW-0862">Zinc</keyword>
<keyword evidence="3" id="KW-0863">Zinc-finger</keyword>
<dbReference type="SUPFAM" id="SSF50044">
    <property type="entry name" value="SH3-domain"/>
    <property type="match status" value="1"/>
</dbReference>
<evidence type="ECO:0000313" key="13">
    <source>
        <dbReference type="Ensembl" id="ENSCUSP00005015095.1"/>
    </source>
</evidence>
<sequence length="774" mass="86509">MEVWRQCAHWLVAARVLPAGHRASSPGGQVWDLAQALRDGVLLCHLLNALLPRAVPPRDICPRPQMSQFLCLRNIRTFLTACADKFGLPKHRLFGAFDLFDVQDFGKVGSGGQVSWRGVPFPSEDSVGDDDIYSGLSDLIDDTAEEDDELYDCVEAEGDDGDDVYEDLMRVEPAPAAVGVTPKQPGHPKNSQDTPKNTWDTPKPPGAPQKHLGHPKNSRDTPKSPGTTKKPPGTELLELHRRFLGELRGALGGGGGGRALPPLFLQYKERFLLYGRYCSQVEAAARRLDQLSTCTDLRMKLQECSQRANNGRFSLRDLLMVPMQRVLKYHLLLQELVKLTPDAAERERLRGALDAMRDLAQCVNEVKRDNETLKQLTSIQLCTPWGHPAAHGGLGDTVPPPVTVPRYGFLLDKALIICKRRGDSYEAKDVVELQSHQLRDGGLGPRDGKKWSHTFVLLHTAGLQDYELFFKTRELKKKWLEQFEMALSNIFPEHALADGHDFQMFSFEDTTSCKACQMLLRGTFYQGYRCSRCRAPAHKECLGRVGTCGKAGSGEGHHGIGEGRLPKMESTQPYSGVPPPPGVLGPPLRLSPGDVIEVTTAEAEELWWFGGPLERAEAEQALSPRSDGAFLVRQRLREPGDFAISVKFRGQVKHIKVAASEGLYWVTERKAFRGLVELVQFYQRNSLRDCFKALDTTLALPYRDPETRAPRSFGSAKARYDFSARDRTELSLREGDIVRVLSKRGQPGWWKGEIYGRVGWFPANYVDEDYSDYC</sequence>
<evidence type="ECO:0000259" key="8">
    <source>
        <dbReference type="PROSITE" id="PS50001"/>
    </source>
</evidence>
<dbReference type="InterPro" id="IPR036028">
    <property type="entry name" value="SH3-like_dom_sf"/>
</dbReference>
<dbReference type="Pfam" id="PF14604">
    <property type="entry name" value="SH3_9"/>
    <property type="match status" value="1"/>
</dbReference>
<dbReference type="Ensembl" id="ENSCUST00005015680.1">
    <property type="protein sequence ID" value="ENSCUSP00005015095.1"/>
    <property type="gene ID" value="ENSCUSG00005009584.1"/>
</dbReference>
<dbReference type="PROSITE" id="PS00479">
    <property type="entry name" value="ZF_DAG_PE_1"/>
    <property type="match status" value="1"/>
</dbReference>
<dbReference type="InterPro" id="IPR036860">
    <property type="entry name" value="SH2_dom_sf"/>
</dbReference>
<evidence type="ECO:0000256" key="2">
    <source>
        <dbReference type="ARBA" id="ARBA00022658"/>
    </source>
</evidence>
<dbReference type="PANTHER" id="PTHR45818:SF2">
    <property type="entry name" value="PROTO-ONCOGENE VAV"/>
    <property type="match status" value="1"/>
</dbReference>
<evidence type="ECO:0000313" key="14">
    <source>
        <dbReference type="Proteomes" id="UP000694563"/>
    </source>
</evidence>
<reference evidence="13" key="2">
    <citation type="submission" date="2025-08" db="UniProtKB">
        <authorList>
            <consortium name="Ensembl"/>
        </authorList>
    </citation>
    <scope>IDENTIFICATION</scope>
</reference>
<reference evidence="13" key="1">
    <citation type="submission" date="2020-10" db="EMBL/GenBank/DDBJ databases">
        <title>Catharus ustulatus (Swainson's thrush) genome, bCatUst1, primary haplotype v2.</title>
        <authorList>
            <person name="Delmore K."/>
            <person name="Vafadar M."/>
            <person name="Formenti G."/>
            <person name="Chow W."/>
            <person name="Pelan S."/>
            <person name="Howe K."/>
            <person name="Rhie A."/>
            <person name="Mountcastle J."/>
            <person name="Haase B."/>
            <person name="Fedrigo O."/>
            <person name="Jarvis E.D."/>
        </authorList>
    </citation>
    <scope>NUCLEOTIDE SEQUENCE [LARGE SCALE GENOMIC DNA]</scope>
</reference>
<feature type="domain" description="Calponin-homology (CH)" evidence="11">
    <location>
        <begin position="1"/>
        <end position="119"/>
    </location>
</feature>
<feature type="compositionally biased region" description="Polar residues" evidence="7">
    <location>
        <begin position="189"/>
        <end position="200"/>
    </location>
</feature>
<dbReference type="InterPro" id="IPR036872">
    <property type="entry name" value="CH_dom_sf"/>
</dbReference>
<dbReference type="SMART" id="SM00326">
    <property type="entry name" value="SH3"/>
    <property type="match status" value="1"/>
</dbReference>
<dbReference type="PRINTS" id="PR00401">
    <property type="entry name" value="SH2DOMAIN"/>
</dbReference>
<dbReference type="PROSITE" id="PS50021">
    <property type="entry name" value="CH"/>
    <property type="match status" value="1"/>
</dbReference>
<dbReference type="SMART" id="SM00033">
    <property type="entry name" value="CH"/>
    <property type="match status" value="1"/>
</dbReference>
<dbReference type="InterPro" id="IPR000980">
    <property type="entry name" value="SH2"/>
</dbReference>
<dbReference type="InterPro" id="IPR022613">
    <property type="entry name" value="CH_CAMSAP_2"/>
</dbReference>
<dbReference type="GO" id="GO:0005737">
    <property type="term" value="C:cytoplasm"/>
    <property type="evidence" value="ECO:0007669"/>
    <property type="project" value="TreeGrafter"/>
</dbReference>
<dbReference type="Proteomes" id="UP000694563">
    <property type="component" value="Chromosome 33"/>
</dbReference>
<dbReference type="InterPro" id="IPR000219">
    <property type="entry name" value="DH_dom"/>
</dbReference>
<dbReference type="InterPro" id="IPR011993">
    <property type="entry name" value="PH-like_dom_sf"/>
</dbReference>
<dbReference type="PROSITE" id="PS50010">
    <property type="entry name" value="DH_2"/>
    <property type="match status" value="1"/>
</dbReference>
<evidence type="ECO:0000259" key="11">
    <source>
        <dbReference type="PROSITE" id="PS50021"/>
    </source>
</evidence>
<feature type="domain" description="DH" evidence="10">
    <location>
        <begin position="235"/>
        <end position="366"/>
    </location>
</feature>
<dbReference type="Gene3D" id="3.30.60.20">
    <property type="match status" value="1"/>
</dbReference>
<evidence type="ECO:0000256" key="6">
    <source>
        <dbReference type="PROSITE-ProRule" id="PRU00192"/>
    </source>
</evidence>
<dbReference type="PRINTS" id="PR00452">
    <property type="entry name" value="SH3DOMAIN"/>
</dbReference>
<dbReference type="PROSITE" id="PS50002">
    <property type="entry name" value="SH3"/>
    <property type="match status" value="1"/>
</dbReference>
<dbReference type="InterPro" id="IPR001452">
    <property type="entry name" value="SH3_domain"/>
</dbReference>
<dbReference type="Pfam" id="PF22697">
    <property type="entry name" value="SOS1_NGEF_PH"/>
    <property type="match status" value="1"/>
</dbReference>
<dbReference type="SUPFAM" id="SSF47576">
    <property type="entry name" value="Calponin-homology domain, CH-domain"/>
    <property type="match status" value="1"/>
</dbReference>
<proteinExistence type="predicted"/>
<dbReference type="InterPro" id="IPR002219">
    <property type="entry name" value="PKC_DAG/PE"/>
</dbReference>
<dbReference type="SMART" id="SM00325">
    <property type="entry name" value="RhoGEF"/>
    <property type="match status" value="1"/>
</dbReference>
<dbReference type="CDD" id="cd00160">
    <property type="entry name" value="RhoGEF"/>
    <property type="match status" value="1"/>
</dbReference>
<dbReference type="InterPro" id="IPR001715">
    <property type="entry name" value="CH_dom"/>
</dbReference>
<dbReference type="AlphaFoldDB" id="A0A8C3UPS1"/>
<dbReference type="CDD" id="cd21201">
    <property type="entry name" value="CH_VAV"/>
    <property type="match status" value="1"/>
</dbReference>
<keyword evidence="2" id="KW-0344">Guanine-nucleotide releasing factor</keyword>
<gene>
    <name evidence="13" type="primary">VAV1</name>
</gene>
<dbReference type="PROSITE" id="PS50081">
    <property type="entry name" value="ZF_DAG_PE_2"/>
    <property type="match status" value="1"/>
</dbReference>
<evidence type="ECO:0000259" key="9">
    <source>
        <dbReference type="PROSITE" id="PS50002"/>
    </source>
</evidence>
<dbReference type="SUPFAM" id="SSF48065">
    <property type="entry name" value="DBL homology domain (DH-domain)"/>
    <property type="match status" value="1"/>
</dbReference>
<evidence type="ECO:0000256" key="1">
    <source>
        <dbReference type="ARBA" id="ARBA00022443"/>
    </source>
</evidence>
<dbReference type="SUPFAM" id="SSF50729">
    <property type="entry name" value="PH domain-like"/>
    <property type="match status" value="1"/>
</dbReference>
<protein>
    <submittedName>
        <fullName evidence="13">Vav guanine nucleotide exchange factor 1</fullName>
    </submittedName>
</protein>
<reference evidence="13" key="3">
    <citation type="submission" date="2025-09" db="UniProtKB">
        <authorList>
            <consortium name="Ensembl"/>
        </authorList>
    </citation>
    <scope>IDENTIFICATION</scope>
</reference>
<dbReference type="GO" id="GO:0016477">
    <property type="term" value="P:cell migration"/>
    <property type="evidence" value="ECO:0007669"/>
    <property type="project" value="TreeGrafter"/>
</dbReference>
<dbReference type="InterPro" id="IPR035899">
    <property type="entry name" value="DBL_dom_sf"/>
</dbReference>
<keyword evidence="3" id="KW-0479">Metal-binding</keyword>
<dbReference type="PROSITE" id="PS50001">
    <property type="entry name" value="SH2"/>
    <property type="match status" value="1"/>
</dbReference>
<dbReference type="Pfam" id="PF00130">
    <property type="entry name" value="C1_1"/>
    <property type="match status" value="1"/>
</dbReference>
<dbReference type="Gene3D" id="2.30.29.30">
    <property type="entry name" value="Pleckstrin-homology domain (PH domain)/Phosphotyrosine-binding domain (PTB)"/>
    <property type="match status" value="1"/>
</dbReference>
<dbReference type="PANTHER" id="PTHR45818">
    <property type="entry name" value="PROTEIN VAV"/>
    <property type="match status" value="1"/>
</dbReference>
<dbReference type="Pfam" id="PF00017">
    <property type="entry name" value="SH2"/>
    <property type="match status" value="1"/>
</dbReference>
<dbReference type="PROSITE" id="PS00741">
    <property type="entry name" value="DH_1"/>
    <property type="match status" value="1"/>
</dbReference>
<evidence type="ECO:0000256" key="4">
    <source>
        <dbReference type="ARBA" id="ARBA00022999"/>
    </source>
</evidence>
<dbReference type="Gene3D" id="1.20.900.10">
    <property type="entry name" value="Dbl homology (DH) domain"/>
    <property type="match status" value="1"/>
</dbReference>
<feature type="domain" description="SH3" evidence="9">
    <location>
        <begin position="711"/>
        <end position="771"/>
    </location>
</feature>
<dbReference type="Gene3D" id="2.30.30.40">
    <property type="entry name" value="SH3 Domains"/>
    <property type="match status" value="1"/>
</dbReference>
<feature type="compositionally biased region" description="Low complexity" evidence="7">
    <location>
        <begin position="223"/>
        <end position="234"/>
    </location>
</feature>
<feature type="region of interest" description="Disordered" evidence="7">
    <location>
        <begin position="176"/>
        <end position="235"/>
    </location>
</feature>
<evidence type="ECO:0000256" key="7">
    <source>
        <dbReference type="SAM" id="MobiDB-lite"/>
    </source>
</evidence>
<dbReference type="GO" id="GO:0005085">
    <property type="term" value="F:guanyl-nucleotide exchange factor activity"/>
    <property type="evidence" value="ECO:0007669"/>
    <property type="project" value="UniProtKB-KW"/>
</dbReference>
<feature type="domain" description="Phorbol-ester/DAG-type" evidence="12">
    <location>
        <begin position="499"/>
        <end position="548"/>
    </location>
</feature>
<dbReference type="FunFam" id="3.30.60.20:FF:000015">
    <property type="entry name" value="Vav guanine nucleotide exchange factor 1"/>
    <property type="match status" value="1"/>
</dbReference>
<dbReference type="Pfam" id="PF00621">
    <property type="entry name" value="RhoGEF"/>
    <property type="match status" value="1"/>
</dbReference>
<name>A0A8C3UPS1_CATUS</name>
<dbReference type="InterPro" id="IPR001331">
    <property type="entry name" value="GDS_CDC24_CS"/>
</dbReference>
<dbReference type="Pfam" id="PF11971">
    <property type="entry name" value="CAMSAP_CH"/>
    <property type="match status" value="1"/>
</dbReference>
<dbReference type="SMART" id="SM00109">
    <property type="entry name" value="C1"/>
    <property type="match status" value="1"/>
</dbReference>
<dbReference type="InterPro" id="IPR055251">
    <property type="entry name" value="SOS1_NGEF_PH"/>
</dbReference>
<dbReference type="Gene3D" id="3.30.505.10">
    <property type="entry name" value="SH2 domain"/>
    <property type="match status" value="1"/>
</dbReference>
<keyword evidence="4 5" id="KW-0727">SH2 domain</keyword>
<dbReference type="GO" id="GO:0035556">
    <property type="term" value="P:intracellular signal transduction"/>
    <property type="evidence" value="ECO:0007669"/>
    <property type="project" value="InterPro"/>
</dbReference>
<organism evidence="13 14">
    <name type="scientific">Catharus ustulatus</name>
    <name type="common">Russet-backed thrush</name>
    <name type="synonym">Hylocichla ustulatus</name>
    <dbReference type="NCBI Taxonomy" id="91951"/>
    <lineage>
        <taxon>Eukaryota</taxon>
        <taxon>Metazoa</taxon>
        <taxon>Chordata</taxon>
        <taxon>Craniata</taxon>
        <taxon>Vertebrata</taxon>
        <taxon>Euteleostomi</taxon>
        <taxon>Archelosauria</taxon>
        <taxon>Archosauria</taxon>
        <taxon>Dinosauria</taxon>
        <taxon>Saurischia</taxon>
        <taxon>Theropoda</taxon>
        <taxon>Coelurosauria</taxon>
        <taxon>Aves</taxon>
        <taxon>Neognathae</taxon>
        <taxon>Neoaves</taxon>
        <taxon>Telluraves</taxon>
        <taxon>Australaves</taxon>
        <taxon>Passeriformes</taxon>
        <taxon>Turdidae</taxon>
        <taxon>Catharus</taxon>
    </lineage>
</organism>
<keyword evidence="14" id="KW-1185">Reference proteome</keyword>
<dbReference type="GO" id="GO:0008270">
    <property type="term" value="F:zinc ion binding"/>
    <property type="evidence" value="ECO:0007669"/>
    <property type="project" value="UniProtKB-KW"/>
</dbReference>
<keyword evidence="1 6" id="KW-0728">SH3 domain</keyword>
<evidence type="ECO:0000256" key="5">
    <source>
        <dbReference type="PROSITE-ProRule" id="PRU00191"/>
    </source>
</evidence>
<evidence type="ECO:0000259" key="10">
    <source>
        <dbReference type="PROSITE" id="PS50010"/>
    </source>
</evidence>
<evidence type="ECO:0000259" key="12">
    <source>
        <dbReference type="PROSITE" id="PS50081"/>
    </source>
</evidence>
<dbReference type="SUPFAM" id="SSF55550">
    <property type="entry name" value="SH2 domain"/>
    <property type="match status" value="1"/>
</dbReference>
<dbReference type="SMART" id="SM00252">
    <property type="entry name" value="SH2"/>
    <property type="match status" value="1"/>
</dbReference>
<dbReference type="Gene3D" id="1.10.418.10">
    <property type="entry name" value="Calponin-like domain"/>
    <property type="match status" value="1"/>
</dbReference>
<evidence type="ECO:0000256" key="3">
    <source>
        <dbReference type="ARBA" id="ARBA00022771"/>
    </source>
</evidence>